<accession>A0A1E7FXT0</accession>
<dbReference type="InParanoid" id="A0A1E7FXT0"/>
<keyword evidence="1" id="KW-0812">Transmembrane</keyword>
<evidence type="ECO:0000313" key="2">
    <source>
        <dbReference type="EMBL" id="OEU22962.1"/>
    </source>
</evidence>
<evidence type="ECO:0000313" key="3">
    <source>
        <dbReference type="Proteomes" id="UP000095751"/>
    </source>
</evidence>
<keyword evidence="1" id="KW-0472">Membrane</keyword>
<keyword evidence="1" id="KW-1133">Transmembrane helix</keyword>
<dbReference type="KEGG" id="fcy:FRACYDRAFT_233124"/>
<gene>
    <name evidence="2" type="ORF">FRACYDRAFT_233124</name>
</gene>
<feature type="transmembrane region" description="Helical" evidence="1">
    <location>
        <begin position="50"/>
        <end position="71"/>
    </location>
</feature>
<evidence type="ECO:0000256" key="1">
    <source>
        <dbReference type="SAM" id="Phobius"/>
    </source>
</evidence>
<keyword evidence="3" id="KW-1185">Reference proteome</keyword>
<feature type="transmembrane region" description="Helical" evidence="1">
    <location>
        <begin position="78"/>
        <end position="99"/>
    </location>
</feature>
<feature type="transmembrane region" description="Helical" evidence="1">
    <location>
        <begin position="119"/>
        <end position="138"/>
    </location>
</feature>
<protein>
    <submittedName>
        <fullName evidence="2">Uncharacterized protein</fullName>
    </submittedName>
</protein>
<dbReference type="Proteomes" id="UP000095751">
    <property type="component" value="Unassembled WGS sequence"/>
</dbReference>
<sequence>MLRLIVTTKSIVAIAIAVLAVSPRLPDDPPLFNFGFPCISLGGRLTHRFRFLVVIMLVLHLARSLVADLYVPYLGTQLVLGVLETVSASFGVLYMPYLLQVWLSGRINIGGRPGDNLRTWWIAITSISIMAGVLADTVSGHFWALKKVANVISVYPVWTTLQKYNSVTMLGGPYRGRGTVLSQLVSHCEIFVLLSNLADIGQEMVRFAVASGYYPDVDATSVTDGFTKQSHNDSVLMILMLAIRHTSGFAAWIRILCHSILLNVLDEQCFISEHRTRDDDAEGAEGNHLVTTLAAPLVNRTV</sequence>
<dbReference type="EMBL" id="KV784353">
    <property type="protein sequence ID" value="OEU22962.1"/>
    <property type="molecule type" value="Genomic_DNA"/>
</dbReference>
<organism evidence="2 3">
    <name type="scientific">Fragilariopsis cylindrus CCMP1102</name>
    <dbReference type="NCBI Taxonomy" id="635003"/>
    <lineage>
        <taxon>Eukaryota</taxon>
        <taxon>Sar</taxon>
        <taxon>Stramenopiles</taxon>
        <taxon>Ochrophyta</taxon>
        <taxon>Bacillariophyta</taxon>
        <taxon>Bacillariophyceae</taxon>
        <taxon>Bacillariophycidae</taxon>
        <taxon>Bacillariales</taxon>
        <taxon>Bacillariaceae</taxon>
        <taxon>Fragilariopsis</taxon>
    </lineage>
</organism>
<proteinExistence type="predicted"/>
<name>A0A1E7FXT0_9STRA</name>
<dbReference type="AlphaFoldDB" id="A0A1E7FXT0"/>
<reference evidence="2 3" key="1">
    <citation type="submission" date="2016-09" db="EMBL/GenBank/DDBJ databases">
        <title>Extensive genetic diversity and differential bi-allelic expression allows diatom success in the polar Southern Ocean.</title>
        <authorList>
            <consortium name="DOE Joint Genome Institute"/>
            <person name="Mock T."/>
            <person name="Otillar R.P."/>
            <person name="Strauss J."/>
            <person name="Dupont C."/>
            <person name="Frickenhaus S."/>
            <person name="Maumus F."/>
            <person name="Mcmullan M."/>
            <person name="Sanges R."/>
            <person name="Schmutz J."/>
            <person name="Toseland A."/>
            <person name="Valas R."/>
            <person name="Veluchamy A."/>
            <person name="Ward B.J."/>
            <person name="Allen A."/>
            <person name="Barry K."/>
            <person name="Falciatore A."/>
            <person name="Ferrante M."/>
            <person name="Fortunato A.E."/>
            <person name="Gloeckner G."/>
            <person name="Gruber A."/>
            <person name="Hipkin R."/>
            <person name="Janech M."/>
            <person name="Kroth P."/>
            <person name="Leese F."/>
            <person name="Lindquist E."/>
            <person name="Lyon B.R."/>
            <person name="Martin J."/>
            <person name="Mayer C."/>
            <person name="Parker M."/>
            <person name="Quesneville H."/>
            <person name="Raymond J."/>
            <person name="Uhlig C."/>
            <person name="Valentin K.U."/>
            <person name="Worden A.Z."/>
            <person name="Armbrust E.V."/>
            <person name="Bowler C."/>
            <person name="Green B."/>
            <person name="Moulton V."/>
            <person name="Van Oosterhout C."/>
            <person name="Grigoriev I."/>
        </authorList>
    </citation>
    <scope>NUCLEOTIDE SEQUENCE [LARGE SCALE GENOMIC DNA]</scope>
    <source>
        <strain evidence="2 3">CCMP1102</strain>
    </source>
</reference>